<dbReference type="InterPro" id="IPR036390">
    <property type="entry name" value="WH_DNA-bd_sf"/>
</dbReference>
<dbReference type="EMBL" id="JAUEMJ010000002">
    <property type="protein sequence ID" value="MDN3239223.1"/>
    <property type="molecule type" value="Genomic_DNA"/>
</dbReference>
<dbReference type="InterPro" id="IPR036388">
    <property type="entry name" value="WH-like_DNA-bd_sf"/>
</dbReference>
<evidence type="ECO:0000313" key="2">
    <source>
        <dbReference type="EMBL" id="MDN3239223.1"/>
    </source>
</evidence>
<name>A0ABT7YLR1_9ACTN</name>
<dbReference type="RefSeq" id="WP_289955816.1">
    <property type="nucleotide sequence ID" value="NZ_JAUEMJ010000002.1"/>
</dbReference>
<sequence length="109" mass="12104">MEKTPFKVTPATLDVLEVLLSGDDELYSLKIAKAIKRPAGSVTPILMRLERCEWVTSRWEDDGGERRGPRRRFYEIDPNHLAAARDLVASRRRATNPGFGLGQPGLAGA</sequence>
<reference evidence="2" key="1">
    <citation type="submission" date="2023-06" db="EMBL/GenBank/DDBJ databases">
        <title>Gycomyces niveus sp.nov., a novel actinomycete isolated from soil in Shouguang.</title>
        <authorList>
            <person name="Yang X."/>
            <person name="Zhao J."/>
        </authorList>
    </citation>
    <scope>NUCLEOTIDE SEQUENCE</scope>
    <source>
        <strain evidence="2">NEAU C2</strain>
    </source>
</reference>
<dbReference type="SUPFAM" id="SSF46785">
    <property type="entry name" value="Winged helix' DNA-binding domain"/>
    <property type="match status" value="1"/>
</dbReference>
<dbReference type="Pfam" id="PF03551">
    <property type="entry name" value="PadR"/>
    <property type="match status" value="1"/>
</dbReference>
<organism evidence="2 3">
    <name type="scientific">Glycomyces tritici</name>
    <dbReference type="NCBI Taxonomy" id="2665176"/>
    <lineage>
        <taxon>Bacteria</taxon>
        <taxon>Bacillati</taxon>
        <taxon>Actinomycetota</taxon>
        <taxon>Actinomycetes</taxon>
        <taxon>Glycomycetales</taxon>
        <taxon>Glycomycetaceae</taxon>
        <taxon>Glycomyces</taxon>
    </lineage>
</organism>
<comment type="caution">
    <text evidence="2">The sequence shown here is derived from an EMBL/GenBank/DDBJ whole genome shotgun (WGS) entry which is preliminary data.</text>
</comment>
<dbReference type="Gene3D" id="1.10.10.10">
    <property type="entry name" value="Winged helix-like DNA-binding domain superfamily/Winged helix DNA-binding domain"/>
    <property type="match status" value="1"/>
</dbReference>
<evidence type="ECO:0000259" key="1">
    <source>
        <dbReference type="Pfam" id="PF03551"/>
    </source>
</evidence>
<keyword evidence="3" id="KW-1185">Reference proteome</keyword>
<dbReference type="Proteomes" id="UP001171902">
    <property type="component" value="Unassembled WGS sequence"/>
</dbReference>
<dbReference type="InterPro" id="IPR005149">
    <property type="entry name" value="Tscrpt_reg_PadR_N"/>
</dbReference>
<feature type="domain" description="Transcription regulator PadR N-terminal" evidence="1">
    <location>
        <begin position="16"/>
        <end position="76"/>
    </location>
</feature>
<evidence type="ECO:0000313" key="3">
    <source>
        <dbReference type="Proteomes" id="UP001171902"/>
    </source>
</evidence>
<proteinExistence type="predicted"/>
<accession>A0ABT7YLR1</accession>
<gene>
    <name evidence="2" type="ORF">QWI33_05780</name>
</gene>
<protein>
    <submittedName>
        <fullName evidence="2">Helix-turn-helix transcriptional regulator</fullName>
    </submittedName>
</protein>